<dbReference type="KEGG" id="can:Cyan10605_2244"/>
<accession>K9Z6Z0</accession>
<name>K9Z6Z0_CYAAP</name>
<evidence type="ECO:0008006" key="4">
    <source>
        <dbReference type="Google" id="ProtNLM"/>
    </source>
</evidence>
<dbReference type="InterPro" id="IPR018650">
    <property type="entry name" value="STSV1_Orf64"/>
</dbReference>
<proteinExistence type="predicted"/>
<feature type="transmembrane region" description="Helical" evidence="1">
    <location>
        <begin position="348"/>
        <end position="366"/>
    </location>
</feature>
<dbReference type="EMBL" id="CP003947">
    <property type="protein sequence ID" value="AFZ54330.1"/>
    <property type="molecule type" value="Genomic_DNA"/>
</dbReference>
<evidence type="ECO:0000313" key="2">
    <source>
        <dbReference type="EMBL" id="AFZ54330.1"/>
    </source>
</evidence>
<feature type="transmembrane region" description="Helical" evidence="1">
    <location>
        <begin position="319"/>
        <end position="336"/>
    </location>
</feature>
<evidence type="ECO:0000256" key="1">
    <source>
        <dbReference type="SAM" id="Phobius"/>
    </source>
</evidence>
<feature type="transmembrane region" description="Helical" evidence="1">
    <location>
        <begin position="127"/>
        <end position="156"/>
    </location>
</feature>
<dbReference type="Pfam" id="PF09852">
    <property type="entry name" value="DUF2079"/>
    <property type="match status" value="1"/>
</dbReference>
<keyword evidence="1" id="KW-0472">Membrane</keyword>
<dbReference type="PATRIC" id="fig|755178.3.peg.2385"/>
<dbReference type="STRING" id="755178.Cyan10605_2244"/>
<feature type="transmembrane region" description="Helical" evidence="1">
    <location>
        <begin position="12"/>
        <end position="32"/>
    </location>
</feature>
<dbReference type="AlphaFoldDB" id="K9Z6Z0"/>
<keyword evidence="3" id="KW-1185">Reference proteome</keyword>
<keyword evidence="1" id="KW-1133">Transmembrane helix</keyword>
<sequence precursor="true">MKIFFAKYNNIITYILISFFLLFIASSFRHILFNSHAFDLGIFDNGIYLISQGKNPYVSFRELHILGDHAAWILYFIAPFYFLFPSVYWLFFIQSLASAIALIPIWKLSKLNNLSDSKAKTICLIYILYPLIFNVNLFDFHPEVIALPLFFIAILAVKLDKIIWFIVSILLILGCKAVLALNVVMMGVWLILIYRKKNYGAFDVVAPSVIAIFSGIFWFIIATQLIIPAFSGEEAAAVSRYAFLGDSVSEIALNLIIKPQIILSHLFTLANAEYLLLLFLPVIPVLAWQEIPNLIPAIPTLFLNLLTEYQPQKDLVHQYSLPIIPFLIFTIIASLAHHKTWFYQNTKIRIWSLILFLALAKYVYFFPNGLYLKNLHTWKASNEAISLINTSKSVFTAPQFAPHLTHRLTLDLAIDSIDYNQVNKFHYVLLNLDNPTGYSSQEDIKNLINFLEKNREFQLKYNQDNIFLFKKIK</sequence>
<feature type="transmembrane region" description="Helical" evidence="1">
    <location>
        <begin position="204"/>
        <end position="227"/>
    </location>
</feature>
<reference evidence="3" key="1">
    <citation type="journal article" date="2013" name="Proc. Natl. Acad. Sci. U.S.A.">
        <title>Improving the coverage of the cyanobacterial phylum using diversity-driven genome sequencing.</title>
        <authorList>
            <person name="Shih P.M."/>
            <person name="Wu D."/>
            <person name="Latifi A."/>
            <person name="Axen S.D."/>
            <person name="Fewer D.P."/>
            <person name="Talla E."/>
            <person name="Calteau A."/>
            <person name="Cai F."/>
            <person name="Tandeau de Marsac N."/>
            <person name="Rippka R."/>
            <person name="Herdman M."/>
            <person name="Sivonen K."/>
            <person name="Coursin T."/>
            <person name="Laurent T."/>
            <person name="Goodwin L."/>
            <person name="Nolan M."/>
            <person name="Davenport K.W."/>
            <person name="Han C.S."/>
            <person name="Rubin E.M."/>
            <person name="Eisen J.A."/>
            <person name="Woyke T."/>
            <person name="Gugger M."/>
            <person name="Kerfeld C.A."/>
        </authorList>
    </citation>
    <scope>NUCLEOTIDE SEQUENCE [LARGE SCALE GENOMIC DNA]</scope>
    <source>
        <strain evidence="3">PCC 10605</strain>
    </source>
</reference>
<dbReference type="eggNOG" id="COG3463">
    <property type="taxonomic scope" value="Bacteria"/>
</dbReference>
<gene>
    <name evidence="2" type="ordered locus">Cyan10605_2244</name>
</gene>
<feature type="transmembrane region" description="Helical" evidence="1">
    <location>
        <begin position="162"/>
        <end position="192"/>
    </location>
</feature>
<dbReference type="OrthoDB" id="2079361at2"/>
<dbReference type="RefSeq" id="WP_015220055.1">
    <property type="nucleotide sequence ID" value="NC_019776.1"/>
</dbReference>
<protein>
    <recommendedName>
        <fullName evidence="4">DUF2079 domain-containing protein</fullName>
    </recommendedName>
</protein>
<dbReference type="Proteomes" id="UP000010480">
    <property type="component" value="Chromosome"/>
</dbReference>
<evidence type="ECO:0000313" key="3">
    <source>
        <dbReference type="Proteomes" id="UP000010480"/>
    </source>
</evidence>
<organism evidence="2 3">
    <name type="scientific">Cyanobacterium aponinum (strain PCC 10605)</name>
    <dbReference type="NCBI Taxonomy" id="755178"/>
    <lineage>
        <taxon>Bacteria</taxon>
        <taxon>Bacillati</taxon>
        <taxon>Cyanobacteriota</taxon>
        <taxon>Cyanophyceae</taxon>
        <taxon>Oscillatoriophycideae</taxon>
        <taxon>Chroococcales</taxon>
        <taxon>Geminocystaceae</taxon>
        <taxon>Cyanobacterium</taxon>
    </lineage>
</organism>
<dbReference type="HOGENOM" id="CLU_566103_0_0_3"/>
<feature type="transmembrane region" description="Helical" evidence="1">
    <location>
        <begin position="269"/>
        <end position="288"/>
    </location>
</feature>
<feature type="transmembrane region" description="Helical" evidence="1">
    <location>
        <begin position="63"/>
        <end position="82"/>
    </location>
</feature>
<keyword evidence="1" id="KW-0812">Transmembrane</keyword>